<comment type="caution">
    <text evidence="7">The sequence shown here is derived from an EMBL/GenBank/DDBJ whole genome shotgun (WGS) entry which is preliminary data.</text>
</comment>
<evidence type="ECO:0000256" key="3">
    <source>
        <dbReference type="ARBA" id="ARBA00022827"/>
    </source>
</evidence>
<accession>A0A9J6CD11</accession>
<dbReference type="GO" id="GO:0050660">
    <property type="term" value="F:flavin adenine dinucleotide binding"/>
    <property type="evidence" value="ECO:0007669"/>
    <property type="project" value="InterPro"/>
</dbReference>
<comment type="cofactor">
    <cofactor evidence="6">
        <name>FAD</name>
        <dbReference type="ChEBI" id="CHEBI:57692"/>
    </cofactor>
</comment>
<keyword evidence="8" id="KW-1185">Reference proteome</keyword>
<dbReference type="PANTHER" id="PTHR23023">
    <property type="entry name" value="DIMETHYLANILINE MONOOXYGENASE"/>
    <property type="match status" value="1"/>
</dbReference>
<protein>
    <recommendedName>
        <fullName evidence="6">Flavin-containing monooxygenase</fullName>
        <ecNumber evidence="6">1.-.-.-</ecNumber>
    </recommendedName>
</protein>
<name>A0A9J6CD11_POLVA</name>
<evidence type="ECO:0000256" key="6">
    <source>
        <dbReference type="RuleBase" id="RU361177"/>
    </source>
</evidence>
<comment type="similarity">
    <text evidence="1 6">Belongs to the FMO family.</text>
</comment>
<keyword evidence="6" id="KW-0503">Monooxygenase</keyword>
<dbReference type="GO" id="GO:0050661">
    <property type="term" value="F:NADP binding"/>
    <property type="evidence" value="ECO:0007669"/>
    <property type="project" value="InterPro"/>
</dbReference>
<evidence type="ECO:0000256" key="1">
    <source>
        <dbReference type="ARBA" id="ARBA00009183"/>
    </source>
</evidence>
<keyword evidence="4" id="KW-0521">NADP</keyword>
<dbReference type="InterPro" id="IPR050346">
    <property type="entry name" value="FMO-like"/>
</dbReference>
<dbReference type="InterPro" id="IPR020946">
    <property type="entry name" value="Flavin_mOase-like"/>
</dbReference>
<keyword evidence="2 6" id="KW-0285">Flavoprotein</keyword>
<keyword evidence="3 6" id="KW-0274">FAD</keyword>
<dbReference type="EC" id="1.-.-.-" evidence="6"/>
<reference evidence="7" key="1">
    <citation type="submission" date="2021-03" db="EMBL/GenBank/DDBJ databases">
        <title>Chromosome level genome of the anhydrobiotic midge Polypedilum vanderplanki.</title>
        <authorList>
            <person name="Yoshida Y."/>
            <person name="Kikawada T."/>
            <person name="Gusev O."/>
        </authorList>
    </citation>
    <scope>NUCLEOTIDE SEQUENCE</scope>
    <source>
        <strain evidence="7">NIAS01</strain>
        <tissue evidence="7">Whole body or cell culture</tissue>
    </source>
</reference>
<organism evidence="7 8">
    <name type="scientific">Polypedilum vanderplanki</name>
    <name type="common">Sleeping chironomid midge</name>
    <dbReference type="NCBI Taxonomy" id="319348"/>
    <lineage>
        <taxon>Eukaryota</taxon>
        <taxon>Metazoa</taxon>
        <taxon>Ecdysozoa</taxon>
        <taxon>Arthropoda</taxon>
        <taxon>Hexapoda</taxon>
        <taxon>Insecta</taxon>
        <taxon>Pterygota</taxon>
        <taxon>Neoptera</taxon>
        <taxon>Endopterygota</taxon>
        <taxon>Diptera</taxon>
        <taxon>Nematocera</taxon>
        <taxon>Chironomoidea</taxon>
        <taxon>Chironomidae</taxon>
        <taxon>Chironominae</taxon>
        <taxon>Polypedilum</taxon>
        <taxon>Polypedilum</taxon>
    </lineage>
</organism>
<keyword evidence="5 6" id="KW-0560">Oxidoreductase</keyword>
<proteinExistence type="inferred from homology"/>
<dbReference type="InterPro" id="IPR000960">
    <property type="entry name" value="Flavin_mOase"/>
</dbReference>
<dbReference type="PRINTS" id="PR00370">
    <property type="entry name" value="FMOXYGENASE"/>
</dbReference>
<dbReference type="GO" id="GO:0004499">
    <property type="term" value="F:N,N-dimethylaniline monooxygenase activity"/>
    <property type="evidence" value="ECO:0007669"/>
    <property type="project" value="InterPro"/>
</dbReference>
<evidence type="ECO:0000313" key="8">
    <source>
        <dbReference type="Proteomes" id="UP001107558"/>
    </source>
</evidence>
<dbReference type="InterPro" id="IPR036188">
    <property type="entry name" value="FAD/NAD-bd_sf"/>
</dbReference>
<dbReference type="PIRSF" id="PIRSF000332">
    <property type="entry name" value="FMO"/>
    <property type="match status" value="1"/>
</dbReference>
<evidence type="ECO:0000256" key="2">
    <source>
        <dbReference type="ARBA" id="ARBA00022630"/>
    </source>
</evidence>
<dbReference type="Pfam" id="PF00743">
    <property type="entry name" value="FMO-like"/>
    <property type="match status" value="2"/>
</dbReference>
<evidence type="ECO:0000313" key="7">
    <source>
        <dbReference type="EMBL" id="KAG5679526.1"/>
    </source>
</evidence>
<dbReference type="Gene3D" id="3.50.50.60">
    <property type="entry name" value="FAD/NAD(P)-binding domain"/>
    <property type="match status" value="2"/>
</dbReference>
<dbReference type="OrthoDB" id="66881at2759"/>
<gene>
    <name evidence="7" type="ORF">PVAND_009088</name>
</gene>
<dbReference type="EMBL" id="JADBJN010000002">
    <property type="protein sequence ID" value="KAG5679526.1"/>
    <property type="molecule type" value="Genomic_DNA"/>
</dbReference>
<evidence type="ECO:0000256" key="4">
    <source>
        <dbReference type="ARBA" id="ARBA00022857"/>
    </source>
</evidence>
<evidence type="ECO:0000256" key="5">
    <source>
        <dbReference type="ARBA" id="ARBA00023002"/>
    </source>
</evidence>
<sequence>MTKLQLSVISAGASGLCAIKNAINYNCEVIAFEQTNKVGGLWNYTDETERDEYGLEIHSSMYQNLVTNLPIEIMCYPDEPFRDQKESFVTSNEVLNYYQKYAEKYELKKYIKFNHHVIRVRPLGNVIMSEVLNSEKWEIMVKNLREDKFETFVFDAVLICSGHFSQSFIPKFKGQMTFKGKQMHSHVYRSSHIFKDERVLIIGGNNSAVDLIIEATNNSKYATIWSHHLNNKPDLTQFNGRVIEKPDVLKMTETGVRFTDGSLEECSLIVYATGYLYSYPYLSIDSGVTCNGDYVRPLWMHCLSINKPTLGFIGLPNLICPNQMFQLQVEFCLTFMTKRKKLPSKEQMLEEYELDMLERWKKGLSKRKGHFLGHKAEAQKKYYDELAKKANIEGIKSCIVKIHSHAHLNRSKHFTNYRNVKYTIIDENNFIVSPLQ</sequence>
<dbReference type="SUPFAM" id="SSF51905">
    <property type="entry name" value="FAD/NAD(P)-binding domain"/>
    <property type="match status" value="2"/>
</dbReference>
<dbReference type="AlphaFoldDB" id="A0A9J6CD11"/>
<dbReference type="Proteomes" id="UP001107558">
    <property type="component" value="Chromosome 2"/>
</dbReference>